<comment type="caution">
    <text evidence="24">The sequence shown here is derived from an EMBL/GenBank/DDBJ whole genome shotgun (WGS) entry which is preliminary data.</text>
</comment>
<keyword evidence="25" id="KW-1185">Reference proteome</keyword>
<organism evidence="24 25">
    <name type="scientific">Phytophthora boehmeriae</name>
    <dbReference type="NCBI Taxonomy" id="109152"/>
    <lineage>
        <taxon>Eukaryota</taxon>
        <taxon>Sar</taxon>
        <taxon>Stramenopiles</taxon>
        <taxon>Oomycota</taxon>
        <taxon>Peronosporomycetes</taxon>
        <taxon>Peronosporales</taxon>
        <taxon>Peronosporaceae</taxon>
        <taxon>Phytophthora</taxon>
    </lineage>
</organism>
<dbReference type="EC" id="2.7.11.22" evidence="3"/>
<evidence type="ECO:0000256" key="2">
    <source>
        <dbReference type="ARBA" id="ARBA00012409"/>
    </source>
</evidence>
<keyword evidence="8 21" id="KW-0547">Nucleotide-binding</keyword>
<evidence type="ECO:0000256" key="4">
    <source>
        <dbReference type="ARBA" id="ARBA00022527"/>
    </source>
</evidence>
<evidence type="ECO:0000256" key="5">
    <source>
        <dbReference type="ARBA" id="ARBA00022553"/>
    </source>
</evidence>
<dbReference type="PANTHER" id="PTHR24056">
    <property type="entry name" value="CELL DIVISION PROTEIN KINASE"/>
    <property type="match status" value="1"/>
</dbReference>
<evidence type="ECO:0000256" key="16">
    <source>
        <dbReference type="ARBA" id="ARBA00041902"/>
    </source>
</evidence>
<evidence type="ECO:0000256" key="21">
    <source>
        <dbReference type="PROSITE-ProRule" id="PRU10141"/>
    </source>
</evidence>
<evidence type="ECO:0000256" key="20">
    <source>
        <dbReference type="ARBA" id="ARBA00049280"/>
    </source>
</evidence>
<evidence type="ECO:0000256" key="1">
    <source>
        <dbReference type="ARBA" id="ARBA00006485"/>
    </source>
</evidence>
<keyword evidence="6 24" id="KW-0132">Cell division</keyword>
<evidence type="ECO:0000256" key="10">
    <source>
        <dbReference type="ARBA" id="ARBA00022777"/>
    </source>
</evidence>
<dbReference type="FunFam" id="1.10.510.10:FF:000184">
    <property type="entry name" value="cyclin-dependent kinase 5 homolog"/>
    <property type="match status" value="1"/>
</dbReference>
<dbReference type="PROSITE" id="PS00107">
    <property type="entry name" value="PROTEIN_KINASE_ATP"/>
    <property type="match status" value="1"/>
</dbReference>
<keyword evidence="12" id="KW-0460">Magnesium</keyword>
<evidence type="ECO:0000256" key="18">
    <source>
        <dbReference type="ARBA" id="ARBA00047811"/>
    </source>
</evidence>
<dbReference type="OrthoDB" id="1732493at2759"/>
<dbReference type="PANTHER" id="PTHR24056:SF46">
    <property type="entry name" value="CYCLIN-DEPENDENT KINASE 5"/>
    <property type="match status" value="1"/>
</dbReference>
<gene>
    <name evidence="24" type="primary">CRK2</name>
    <name evidence="24" type="ORF">PHYBOEH_005755</name>
</gene>
<keyword evidence="11 21" id="KW-0067">ATP-binding</keyword>
<evidence type="ECO:0000313" key="25">
    <source>
        <dbReference type="Proteomes" id="UP000693981"/>
    </source>
</evidence>
<keyword evidence="7" id="KW-0808">Transferase</keyword>
<dbReference type="GO" id="GO:0051301">
    <property type="term" value="P:cell division"/>
    <property type="evidence" value="ECO:0007669"/>
    <property type="project" value="UniProtKB-KW"/>
</dbReference>
<keyword evidence="4 22" id="KW-0723">Serine/threonine-protein kinase</keyword>
<dbReference type="CDD" id="cd07835">
    <property type="entry name" value="STKc_CDK1_CdkB_like"/>
    <property type="match status" value="1"/>
</dbReference>
<dbReference type="GO" id="GO:0004693">
    <property type="term" value="F:cyclin-dependent protein serine/threonine kinase activity"/>
    <property type="evidence" value="ECO:0007669"/>
    <property type="project" value="UniProtKB-EC"/>
</dbReference>
<dbReference type="FunFam" id="3.30.200.20:FF:000027">
    <property type="entry name" value="Putative Cyclin-dependent kinase 1"/>
    <property type="match status" value="1"/>
</dbReference>
<dbReference type="Pfam" id="PF00069">
    <property type="entry name" value="Pkinase"/>
    <property type="match status" value="1"/>
</dbReference>
<evidence type="ECO:0000256" key="3">
    <source>
        <dbReference type="ARBA" id="ARBA00012425"/>
    </source>
</evidence>
<dbReference type="GO" id="GO:0008353">
    <property type="term" value="F:RNA polymerase II CTD heptapeptide repeat kinase activity"/>
    <property type="evidence" value="ECO:0007669"/>
    <property type="project" value="UniProtKB-EC"/>
</dbReference>
<comment type="catalytic activity">
    <reaction evidence="20">
        <text>[DNA-directed RNA polymerase] + ATP = phospho-[DNA-directed RNA polymerase] + ADP + H(+)</text>
        <dbReference type="Rhea" id="RHEA:10216"/>
        <dbReference type="Rhea" id="RHEA-COMP:11321"/>
        <dbReference type="Rhea" id="RHEA-COMP:11322"/>
        <dbReference type="ChEBI" id="CHEBI:15378"/>
        <dbReference type="ChEBI" id="CHEBI:30616"/>
        <dbReference type="ChEBI" id="CHEBI:43176"/>
        <dbReference type="ChEBI" id="CHEBI:68546"/>
        <dbReference type="ChEBI" id="CHEBI:456216"/>
        <dbReference type="EC" id="2.7.11.23"/>
    </reaction>
</comment>
<comment type="catalytic activity">
    <reaction evidence="18">
        <text>L-threonyl-[protein] + ATP = O-phospho-L-threonyl-[protein] + ADP + H(+)</text>
        <dbReference type="Rhea" id="RHEA:46608"/>
        <dbReference type="Rhea" id="RHEA-COMP:11060"/>
        <dbReference type="Rhea" id="RHEA-COMP:11605"/>
        <dbReference type="ChEBI" id="CHEBI:15378"/>
        <dbReference type="ChEBI" id="CHEBI:30013"/>
        <dbReference type="ChEBI" id="CHEBI:30616"/>
        <dbReference type="ChEBI" id="CHEBI:61977"/>
        <dbReference type="ChEBI" id="CHEBI:456216"/>
        <dbReference type="EC" id="2.7.11.22"/>
    </reaction>
</comment>
<evidence type="ECO:0000256" key="11">
    <source>
        <dbReference type="ARBA" id="ARBA00022840"/>
    </source>
</evidence>
<protein>
    <recommendedName>
        <fullName evidence="15">Cyclin-dependent kinase 2 homolog</fullName>
        <ecNumber evidence="3">2.7.11.22</ecNumber>
        <ecNumber evidence="2">2.7.11.23</ecNumber>
    </recommendedName>
    <alternativeName>
        <fullName evidence="16">Cell division control protein 2 homolog</fullName>
    </alternativeName>
    <alternativeName>
        <fullName evidence="17">cdc2-related kinase 2</fullName>
    </alternativeName>
</protein>
<evidence type="ECO:0000256" key="15">
    <source>
        <dbReference type="ARBA" id="ARBA00039612"/>
    </source>
</evidence>
<accession>A0A8T1X7P7</accession>
<evidence type="ECO:0000256" key="9">
    <source>
        <dbReference type="ARBA" id="ARBA00022776"/>
    </source>
</evidence>
<comment type="similarity">
    <text evidence="1">Belongs to the protein kinase superfamily. CMGC Ser/Thr protein kinase family. CDC2/CDKX subfamily.</text>
</comment>
<evidence type="ECO:0000313" key="24">
    <source>
        <dbReference type="EMBL" id="KAG7402192.1"/>
    </source>
</evidence>
<evidence type="ECO:0000256" key="14">
    <source>
        <dbReference type="ARBA" id="ARBA00038543"/>
    </source>
</evidence>
<dbReference type="InterPro" id="IPR050108">
    <property type="entry name" value="CDK"/>
</dbReference>
<dbReference type="PROSITE" id="PS00108">
    <property type="entry name" value="PROTEIN_KINASE_ST"/>
    <property type="match status" value="1"/>
</dbReference>
<evidence type="ECO:0000256" key="12">
    <source>
        <dbReference type="ARBA" id="ARBA00022842"/>
    </source>
</evidence>
<evidence type="ECO:0000256" key="22">
    <source>
        <dbReference type="RuleBase" id="RU000304"/>
    </source>
</evidence>
<keyword evidence="13" id="KW-0131">Cell cycle</keyword>
<dbReference type="AlphaFoldDB" id="A0A8T1X7P7"/>
<dbReference type="Proteomes" id="UP000693981">
    <property type="component" value="Unassembled WGS sequence"/>
</dbReference>
<keyword evidence="9" id="KW-0498">Mitosis</keyword>
<keyword evidence="5" id="KW-0597">Phosphoprotein</keyword>
<dbReference type="GO" id="GO:0005524">
    <property type="term" value="F:ATP binding"/>
    <property type="evidence" value="ECO:0007669"/>
    <property type="project" value="UniProtKB-UniRule"/>
</dbReference>
<dbReference type="InterPro" id="IPR008271">
    <property type="entry name" value="Ser/Thr_kinase_AS"/>
</dbReference>
<comment type="subunit">
    <text evidence="14">May form a complex composed of at least the catalytic subunit CRK2 and a cyclin.</text>
</comment>
<sequence>MERYQKLEKVGEGTYGVVYKAKDRVTGEVIALKKIRLEAEDEGIPSTAIREISLLKELQHCNIVRLYNIVHTERKLTLVFEYLDQDLKKYLDVCEKGLEKPILKSFLYQLLRGIAYCHQHRVLHRDLKPQNLLINREGELKLGDFGLARAFGIPVRSYTHEVVTLWYRAPDVLMGSRKYSTPVDIWSVGCIFAEMANGGPLFAGTSETDQLDRIFRLLGTPTPDIYPAIVDLPDYRRDFPVYETPETLEHLVPTLDADGVDLLEQMLQYDPAKRITAADAMLHPYFSDLSPALTENQ</sequence>
<dbReference type="SMART" id="SM00220">
    <property type="entry name" value="S_TKc"/>
    <property type="match status" value="1"/>
</dbReference>
<evidence type="ECO:0000259" key="23">
    <source>
        <dbReference type="PROSITE" id="PS50011"/>
    </source>
</evidence>
<dbReference type="InterPro" id="IPR000719">
    <property type="entry name" value="Prot_kinase_dom"/>
</dbReference>
<dbReference type="InterPro" id="IPR017441">
    <property type="entry name" value="Protein_kinase_ATP_BS"/>
</dbReference>
<evidence type="ECO:0000256" key="8">
    <source>
        <dbReference type="ARBA" id="ARBA00022741"/>
    </source>
</evidence>
<reference evidence="24" key="1">
    <citation type="submission" date="2021-02" db="EMBL/GenBank/DDBJ databases">
        <authorList>
            <person name="Palmer J.M."/>
        </authorList>
    </citation>
    <scope>NUCLEOTIDE SEQUENCE</scope>
    <source>
        <strain evidence="24">SCRP23</strain>
    </source>
</reference>
<dbReference type="GO" id="GO:0005634">
    <property type="term" value="C:nucleus"/>
    <property type="evidence" value="ECO:0007669"/>
    <property type="project" value="TreeGrafter"/>
</dbReference>
<evidence type="ECO:0000256" key="19">
    <source>
        <dbReference type="ARBA" id="ARBA00048367"/>
    </source>
</evidence>
<keyword evidence="10" id="KW-0418">Kinase</keyword>
<dbReference type="EMBL" id="JAGDFL010000003">
    <property type="protein sequence ID" value="KAG7402192.1"/>
    <property type="molecule type" value="Genomic_DNA"/>
</dbReference>
<evidence type="ECO:0000256" key="7">
    <source>
        <dbReference type="ARBA" id="ARBA00022679"/>
    </source>
</evidence>
<evidence type="ECO:0000256" key="13">
    <source>
        <dbReference type="ARBA" id="ARBA00023306"/>
    </source>
</evidence>
<evidence type="ECO:0000256" key="17">
    <source>
        <dbReference type="ARBA" id="ARBA00042858"/>
    </source>
</evidence>
<dbReference type="EC" id="2.7.11.23" evidence="2"/>
<feature type="domain" description="Protein kinase" evidence="23">
    <location>
        <begin position="4"/>
        <end position="286"/>
    </location>
</feature>
<evidence type="ECO:0000256" key="6">
    <source>
        <dbReference type="ARBA" id="ARBA00022618"/>
    </source>
</evidence>
<feature type="binding site" evidence="21">
    <location>
        <position position="33"/>
    </location>
    <ligand>
        <name>ATP</name>
        <dbReference type="ChEBI" id="CHEBI:30616"/>
    </ligand>
</feature>
<proteinExistence type="inferred from homology"/>
<dbReference type="PROSITE" id="PS50011">
    <property type="entry name" value="PROTEIN_KINASE_DOM"/>
    <property type="match status" value="1"/>
</dbReference>
<dbReference type="GO" id="GO:0005737">
    <property type="term" value="C:cytoplasm"/>
    <property type="evidence" value="ECO:0007669"/>
    <property type="project" value="TreeGrafter"/>
</dbReference>
<name>A0A8T1X7P7_9STRA</name>
<comment type="catalytic activity">
    <reaction evidence="19">
        <text>L-seryl-[protein] + ATP = O-phospho-L-seryl-[protein] + ADP + H(+)</text>
        <dbReference type="Rhea" id="RHEA:17989"/>
        <dbReference type="Rhea" id="RHEA-COMP:9863"/>
        <dbReference type="Rhea" id="RHEA-COMP:11604"/>
        <dbReference type="ChEBI" id="CHEBI:15378"/>
        <dbReference type="ChEBI" id="CHEBI:29999"/>
        <dbReference type="ChEBI" id="CHEBI:30616"/>
        <dbReference type="ChEBI" id="CHEBI:83421"/>
        <dbReference type="ChEBI" id="CHEBI:456216"/>
        <dbReference type="EC" id="2.7.11.22"/>
    </reaction>
</comment>